<keyword evidence="5" id="KW-1133">Transmembrane helix</keyword>
<name>A0A8P4KG07_DICLA</name>
<evidence type="ECO:0000313" key="8">
    <source>
        <dbReference type="Proteomes" id="UP000694389"/>
    </source>
</evidence>
<feature type="region of interest" description="Disordered" evidence="4">
    <location>
        <begin position="157"/>
        <end position="176"/>
    </location>
</feature>
<dbReference type="Pfam" id="PF13855">
    <property type="entry name" value="LRR_8"/>
    <property type="match status" value="1"/>
</dbReference>
<evidence type="ECO:0000256" key="4">
    <source>
        <dbReference type="SAM" id="MobiDB-lite"/>
    </source>
</evidence>
<sequence length="592" mass="66938">MILSCGLSFSGLVSLQTLDLSRNRLSTAPAEAFSYLSWLTNLNLDLNSWNCSCQLLELAAFLSTFIQEPDKTLYNGRRMVCVSADNPAVTTVLELTEANCVPSNQNITVQIQTRGSVTPQLYARDLAITAVICFIGGVGLTLLVVLIYYQVSRRKKRKESKRQKTEEEGRSTMANHHVNHLDVREKRRDLFLQANSSQPWDREVMALDARTDGPGHQFRSRAEENGSHFRCPDCSTEGQRGMGPNPMRWNNRINGGMEVEEEIVKRQVRMMTEEERRRLGTQQGIILSRDIPNKLLSHGNTNSSHPRKETFSQRQETLAVYREMGESYRTDMEGQRNRGHENLHCESCHRTYRPPEQNTRQGRIHTNMRDSALFDGFPSQYRQIERGRNANQNQFDIVKNTELRRETRNVTFDLKKSKTQEHRNSQADDKEEEERTSRDKDSGSVRRHKAKGQSSRLLKVKLNLNPLRKSKVHPKRKTEHGHSEKSSSKKSKDKRPDGKERGEREGKGKSGKKTKSSSEKAKKSTKTKGSTEDGEEEKEGGGQKSKITPKGGAGGQESTEGNQGENKHQENSQPADTTNTADQSASAIAIGQ</sequence>
<dbReference type="GO" id="GO:0005886">
    <property type="term" value="C:plasma membrane"/>
    <property type="evidence" value="ECO:0007669"/>
    <property type="project" value="TreeGrafter"/>
</dbReference>
<keyword evidence="2" id="KW-0732">Signal</keyword>
<organism evidence="7 8">
    <name type="scientific">Dicentrarchus labrax</name>
    <name type="common">European seabass</name>
    <name type="synonym">Morone labrax</name>
    <dbReference type="NCBI Taxonomy" id="13489"/>
    <lineage>
        <taxon>Eukaryota</taxon>
        <taxon>Metazoa</taxon>
        <taxon>Chordata</taxon>
        <taxon>Craniata</taxon>
        <taxon>Vertebrata</taxon>
        <taxon>Euteleostomi</taxon>
        <taxon>Actinopterygii</taxon>
        <taxon>Neopterygii</taxon>
        <taxon>Teleostei</taxon>
        <taxon>Neoteleostei</taxon>
        <taxon>Acanthomorphata</taxon>
        <taxon>Eupercaria</taxon>
        <taxon>Moronidae</taxon>
        <taxon>Dicentrarchus</taxon>
    </lineage>
</organism>
<dbReference type="PANTHER" id="PTHR24369:SF161">
    <property type="entry name" value="LEUCINE-RICH REPEAT-CONTAINING PROTEIN 53"/>
    <property type="match status" value="1"/>
</dbReference>
<dbReference type="InterPro" id="IPR003591">
    <property type="entry name" value="Leu-rich_rpt_typical-subtyp"/>
</dbReference>
<dbReference type="InterPro" id="IPR001611">
    <property type="entry name" value="Leu-rich_rpt"/>
</dbReference>
<dbReference type="SUPFAM" id="SSF52058">
    <property type="entry name" value="L domain-like"/>
    <property type="match status" value="1"/>
</dbReference>
<accession>A0A8P4KG07</accession>
<reference evidence="7" key="1">
    <citation type="submission" date="2025-08" db="UniProtKB">
        <authorList>
            <consortium name="Ensembl"/>
        </authorList>
    </citation>
    <scope>IDENTIFICATION</scope>
</reference>
<feature type="domain" description="LRRCT" evidence="6">
    <location>
        <begin position="47"/>
        <end position="101"/>
    </location>
</feature>
<keyword evidence="3" id="KW-0677">Repeat</keyword>
<feature type="transmembrane region" description="Helical" evidence="5">
    <location>
        <begin position="126"/>
        <end position="149"/>
    </location>
</feature>
<feature type="region of interest" description="Disordered" evidence="4">
    <location>
        <begin position="213"/>
        <end position="252"/>
    </location>
</feature>
<dbReference type="AlphaFoldDB" id="A0A8P4KG07"/>
<dbReference type="GeneTree" id="ENSGT00940000167450"/>
<evidence type="ECO:0000256" key="1">
    <source>
        <dbReference type="ARBA" id="ARBA00022614"/>
    </source>
</evidence>
<protein>
    <recommendedName>
        <fullName evidence="6">LRRCT domain-containing protein</fullName>
    </recommendedName>
</protein>
<keyword evidence="1" id="KW-0433">Leucine-rich repeat</keyword>
<feature type="compositionally biased region" description="Basic and acidic residues" evidence="4">
    <location>
        <begin position="220"/>
        <end position="231"/>
    </location>
</feature>
<feature type="compositionally biased region" description="Basic residues" evidence="4">
    <location>
        <begin position="468"/>
        <end position="479"/>
    </location>
</feature>
<feature type="compositionally biased region" description="Basic and acidic residues" evidence="4">
    <location>
        <begin position="494"/>
        <end position="508"/>
    </location>
</feature>
<proteinExistence type="predicted"/>
<feature type="region of interest" description="Disordered" evidence="4">
    <location>
        <begin position="409"/>
        <end position="592"/>
    </location>
</feature>
<dbReference type="InterPro" id="IPR000483">
    <property type="entry name" value="Cys-rich_flank_reg_C"/>
</dbReference>
<evidence type="ECO:0000256" key="2">
    <source>
        <dbReference type="ARBA" id="ARBA00022729"/>
    </source>
</evidence>
<dbReference type="InterPro" id="IPR050541">
    <property type="entry name" value="LRR_TM_domain-containing"/>
</dbReference>
<keyword evidence="8" id="KW-1185">Reference proteome</keyword>
<dbReference type="PANTHER" id="PTHR24369">
    <property type="entry name" value="ANTIGEN BSP, PUTATIVE-RELATED"/>
    <property type="match status" value="1"/>
</dbReference>
<dbReference type="PROSITE" id="PS51450">
    <property type="entry name" value="LRR"/>
    <property type="match status" value="1"/>
</dbReference>
<dbReference type="SMART" id="SM00369">
    <property type="entry name" value="LRR_TYP"/>
    <property type="match status" value="1"/>
</dbReference>
<dbReference type="Proteomes" id="UP000694389">
    <property type="component" value="Unassembled WGS sequence"/>
</dbReference>
<evidence type="ECO:0000259" key="6">
    <source>
        <dbReference type="SMART" id="SM00082"/>
    </source>
</evidence>
<keyword evidence="5" id="KW-0472">Membrane</keyword>
<reference evidence="7" key="2">
    <citation type="submission" date="2025-09" db="UniProtKB">
        <authorList>
            <consortium name="Ensembl"/>
        </authorList>
    </citation>
    <scope>IDENTIFICATION</scope>
</reference>
<dbReference type="SMART" id="SM00082">
    <property type="entry name" value="LRRCT"/>
    <property type="match status" value="1"/>
</dbReference>
<keyword evidence="5" id="KW-0812">Transmembrane</keyword>
<evidence type="ECO:0000313" key="7">
    <source>
        <dbReference type="Ensembl" id="ENSDLAP00005074503.1"/>
    </source>
</evidence>
<dbReference type="Ensembl" id="ENSDLAT00005075829.1">
    <property type="protein sequence ID" value="ENSDLAP00005074503.1"/>
    <property type="gene ID" value="ENSDLAG00005032927.1"/>
</dbReference>
<dbReference type="Gene3D" id="3.80.10.10">
    <property type="entry name" value="Ribonuclease Inhibitor"/>
    <property type="match status" value="1"/>
</dbReference>
<feature type="compositionally biased region" description="Polar residues" evidence="4">
    <location>
        <begin position="571"/>
        <end position="586"/>
    </location>
</feature>
<evidence type="ECO:0000256" key="5">
    <source>
        <dbReference type="SAM" id="Phobius"/>
    </source>
</evidence>
<feature type="compositionally biased region" description="Basic and acidic residues" evidence="4">
    <location>
        <begin position="409"/>
        <end position="444"/>
    </location>
</feature>
<dbReference type="InterPro" id="IPR032675">
    <property type="entry name" value="LRR_dom_sf"/>
</dbReference>
<evidence type="ECO:0000256" key="3">
    <source>
        <dbReference type="ARBA" id="ARBA00022737"/>
    </source>
</evidence>